<dbReference type="AlphaFoldDB" id="A0A975YJG3"/>
<proteinExistence type="predicted"/>
<sequence length="193" mass="22265">MSEPEATHMPTLPRRSLLAALALSPAAATAAPVPTETGFTQDWFHEGFLDLREDLAEATAAGQRFAVVFDKRGCPYCREMHTDHLAQPEIEGFIRPRFRMVQLDLHGSREVTDFDGQKMEERALARRWRVTYTPTIVFFPEQAPPRPGREIEVARMHGLMPKPEFLDLFRFVHERGYADGTEFRAWRQRRIRG</sequence>
<organism evidence="3 4">
    <name type="scientific">Elioraea tepida</name>
    <dbReference type="NCBI Taxonomy" id="2843330"/>
    <lineage>
        <taxon>Bacteria</taxon>
        <taxon>Pseudomonadati</taxon>
        <taxon>Pseudomonadota</taxon>
        <taxon>Alphaproteobacteria</taxon>
        <taxon>Acetobacterales</taxon>
        <taxon>Elioraeaceae</taxon>
        <taxon>Elioraea</taxon>
    </lineage>
</organism>
<feature type="domain" description="Thioredoxin-like fold" evidence="2">
    <location>
        <begin position="59"/>
        <end position="168"/>
    </location>
</feature>
<reference evidence="3" key="1">
    <citation type="submission" date="2021-06" db="EMBL/GenBank/DDBJ databases">
        <title>Elioraea tepida, sp. nov., a moderately thermophilic aerobic anoxygenic phototrophic bacterium isolated from an alkaline siliceous hot spring mat community in Yellowstone National Park, WY, USA.</title>
        <authorList>
            <person name="Saini M.K."/>
            <person name="Yoshida S."/>
            <person name="Sebastian A."/>
            <person name="Hirose S."/>
            <person name="Hara E."/>
            <person name="Tamaki H."/>
            <person name="Soulier N.T."/>
            <person name="Albert I."/>
            <person name="Hanada S."/>
            <person name="Bryant D.A."/>
            <person name="Tank M."/>
        </authorList>
    </citation>
    <scope>NUCLEOTIDE SEQUENCE</scope>
    <source>
        <strain evidence="3">MS-P2</strain>
    </source>
</reference>
<keyword evidence="4" id="KW-1185">Reference proteome</keyword>
<dbReference type="RefSeq" id="WP_218285470.1">
    <property type="nucleotide sequence ID" value="NZ_CP076448.1"/>
</dbReference>
<evidence type="ECO:0000313" key="3">
    <source>
        <dbReference type="EMBL" id="QXM24413.1"/>
    </source>
</evidence>
<dbReference type="KEGG" id="elio:KO353_14385"/>
<gene>
    <name evidence="3" type="ORF">KO353_14385</name>
</gene>
<dbReference type="Proteomes" id="UP000694001">
    <property type="component" value="Chromosome"/>
</dbReference>
<feature type="chain" id="PRO_5037055802" evidence="1">
    <location>
        <begin position="31"/>
        <end position="193"/>
    </location>
</feature>
<keyword evidence="1" id="KW-0732">Signal</keyword>
<feature type="signal peptide" evidence="1">
    <location>
        <begin position="1"/>
        <end position="30"/>
    </location>
</feature>
<evidence type="ECO:0000259" key="2">
    <source>
        <dbReference type="Pfam" id="PF13098"/>
    </source>
</evidence>
<dbReference type="Pfam" id="PF13098">
    <property type="entry name" value="Thioredoxin_2"/>
    <property type="match status" value="1"/>
</dbReference>
<protein>
    <submittedName>
        <fullName evidence="3">Thioredoxin family protein</fullName>
    </submittedName>
</protein>
<name>A0A975YJG3_9PROT</name>
<accession>A0A975YJG3</accession>
<evidence type="ECO:0000256" key="1">
    <source>
        <dbReference type="SAM" id="SignalP"/>
    </source>
</evidence>
<dbReference type="InterPro" id="IPR012336">
    <property type="entry name" value="Thioredoxin-like_fold"/>
</dbReference>
<evidence type="ECO:0000313" key="4">
    <source>
        <dbReference type="Proteomes" id="UP000694001"/>
    </source>
</evidence>
<dbReference type="EMBL" id="CP076448">
    <property type="protein sequence ID" value="QXM24413.1"/>
    <property type="molecule type" value="Genomic_DNA"/>
</dbReference>
<dbReference type="CDD" id="cd02951">
    <property type="entry name" value="SoxW"/>
    <property type="match status" value="1"/>
</dbReference>
<dbReference type="InterPro" id="IPR041737">
    <property type="entry name" value="SoxW"/>
</dbReference>